<evidence type="ECO:0000313" key="2">
    <source>
        <dbReference type="Proteomes" id="UP000263336"/>
    </source>
</evidence>
<dbReference type="AlphaFoldDB" id="A0A3D0ZSH7"/>
<sequence length="92" mass="10830">MERKMQKDRKTGTSGKGNITPFEIWDRCTAAERSEIAVRAVDNRCVENAEDKIKKAVEFSRMDSHSLREKYPCAWRGIFRYILHVGLKTRRR</sequence>
<organism evidence="1 2">
    <name type="scientific">candidate division WWE3 bacterium</name>
    <dbReference type="NCBI Taxonomy" id="2053526"/>
    <lineage>
        <taxon>Bacteria</taxon>
        <taxon>Katanobacteria</taxon>
    </lineage>
</organism>
<evidence type="ECO:0000313" key="1">
    <source>
        <dbReference type="EMBL" id="HCC42668.1"/>
    </source>
</evidence>
<protein>
    <submittedName>
        <fullName evidence="1">Uncharacterized protein</fullName>
    </submittedName>
</protein>
<name>A0A3D0ZSH7_UNCKA</name>
<proteinExistence type="predicted"/>
<accession>A0A3D0ZSH7</accession>
<dbReference type="EMBL" id="DOZN01000028">
    <property type="protein sequence ID" value="HCC42668.1"/>
    <property type="molecule type" value="Genomic_DNA"/>
</dbReference>
<comment type="caution">
    <text evidence="1">The sequence shown here is derived from an EMBL/GenBank/DDBJ whole genome shotgun (WGS) entry which is preliminary data.</text>
</comment>
<reference evidence="1 2" key="1">
    <citation type="journal article" date="2018" name="Nat. Biotechnol.">
        <title>A standardized bacterial taxonomy based on genome phylogeny substantially revises the tree of life.</title>
        <authorList>
            <person name="Parks D.H."/>
            <person name="Chuvochina M."/>
            <person name="Waite D.W."/>
            <person name="Rinke C."/>
            <person name="Skarshewski A."/>
            <person name="Chaumeil P.A."/>
            <person name="Hugenholtz P."/>
        </authorList>
    </citation>
    <scope>NUCLEOTIDE SEQUENCE [LARGE SCALE GENOMIC DNA]</scope>
    <source>
        <strain evidence="1">UBA11701</strain>
    </source>
</reference>
<gene>
    <name evidence="1" type="ORF">DEP93_04370</name>
</gene>
<dbReference type="Proteomes" id="UP000263336">
    <property type="component" value="Unassembled WGS sequence"/>
</dbReference>